<protein>
    <submittedName>
        <fullName evidence="2">Uncharacterized protein</fullName>
    </submittedName>
</protein>
<evidence type="ECO:0000313" key="2">
    <source>
        <dbReference type="EMBL" id="AGR48536.1"/>
    </source>
</evidence>
<dbReference type="GeneID" id="19686300"/>
<keyword evidence="3" id="KW-1185">Reference proteome</keyword>
<feature type="region of interest" description="Disordered" evidence="1">
    <location>
        <begin position="324"/>
        <end position="366"/>
    </location>
</feature>
<sequence length="366" mass="41970">MRRTLTLLNNRTHERMLKVTNYTRGNLITKKHVKFLNELIKTSVASSFADEFQDKRITKEHPKYYTLSTLLTQAIPNSEAEFTQYPLDDRRVKEIARSIFIEDNCLYSDPKIAFLDDKPYIIGGRHRIYAVAAVFAQLAQLNGDEAIDDEFNDLCEQEVRCEVVHVRNMETILEMLVADNQTRTIRASEATHLQAQLLGANSTSYNEPAKASLISSGLTASQKRDIAAQNFARRDYKRLTSETKWKIGRYIAQYVLYGTLDKISSKSTNRVENMEQFDSEMSKAWSILVELVEAETTITNFARSSRELALRVIRRMVGDDEELNDVDNDEVDDNTQDDSENVVTVEATPTRRRVGRPSKKDKVPHF</sequence>
<dbReference type="RefSeq" id="YP_009042779.1">
    <property type="nucleotide sequence ID" value="NC_024358.1"/>
</dbReference>
<feature type="compositionally biased region" description="Acidic residues" evidence="1">
    <location>
        <begin position="324"/>
        <end position="340"/>
    </location>
</feature>
<dbReference type="KEGG" id="vg:19686300"/>
<organism evidence="2 3">
    <name type="scientific">Anabaena phage A-4L</name>
    <dbReference type="NCBI Taxonomy" id="1357732"/>
    <lineage>
        <taxon>Viruses</taxon>
        <taxon>Duplodnaviria</taxon>
        <taxon>Heunggongvirae</taxon>
        <taxon>Uroviricota</taxon>
        <taxon>Caudoviricetes</taxon>
        <taxon>Saffermanviridae</taxon>
        <taxon>Kozyakovvirus</taxon>
        <taxon>Kozyakovvirus A4L</taxon>
    </lineage>
</organism>
<evidence type="ECO:0000313" key="3">
    <source>
        <dbReference type="Proteomes" id="UP000027000"/>
    </source>
</evidence>
<gene>
    <name evidence="2" type="ORF">A4L_09</name>
</gene>
<dbReference type="Proteomes" id="UP000027000">
    <property type="component" value="Segment"/>
</dbReference>
<accession>A0A059PY38</accession>
<evidence type="ECO:0000256" key="1">
    <source>
        <dbReference type="SAM" id="MobiDB-lite"/>
    </source>
</evidence>
<dbReference type="EMBL" id="KF356198">
    <property type="protein sequence ID" value="AGR48536.1"/>
    <property type="molecule type" value="Genomic_DNA"/>
</dbReference>
<proteinExistence type="predicted"/>
<name>A0A059PY38_9CAUD</name>
<reference evidence="2 3" key="1">
    <citation type="journal article" date="2015" name="Virus Res.">
        <title>Unraveling the genome structure of cyanobacterial podovirus A-4L with long direct terminal repeats.</title>
        <authorList>
            <person name="Ou T."/>
            <person name="Liao X.Y."/>
            <person name="Gao X.C."/>
            <person name="Xu X.D."/>
            <person name="Zhang Q.Y."/>
        </authorList>
    </citation>
    <scope>NUCLEOTIDE SEQUENCE [LARGE SCALE GENOMIC DNA]</scope>
</reference>